<dbReference type="OrthoDB" id="9794626at2"/>
<dbReference type="UniPathway" id="UPA00148">
    <property type="reaction ID" value="UER00238"/>
</dbReference>
<keyword evidence="21" id="KW-1185">Reference proteome</keyword>
<evidence type="ECO:0000256" key="14">
    <source>
        <dbReference type="ARBA" id="ARBA00025228"/>
    </source>
</evidence>
<dbReference type="PANTHER" id="PTHR34148:SF1">
    <property type="entry name" value="ADENOSYLCOBINAMIDE-GDP RIBAZOLETRANSFERASE"/>
    <property type="match status" value="1"/>
</dbReference>
<keyword evidence="11 19" id="KW-0460">Magnesium</keyword>
<reference evidence="20 21" key="1">
    <citation type="journal article" date="2015" name="Stand. Genomic Sci.">
        <title>Genomic Encyclopedia of Bacterial and Archaeal Type Strains, Phase III: the genomes of soil and plant-associated and newly described type strains.</title>
        <authorList>
            <person name="Whitman W.B."/>
            <person name="Woyke T."/>
            <person name="Klenk H.P."/>
            <person name="Zhou Y."/>
            <person name="Lilburn T.G."/>
            <person name="Beck B.J."/>
            <person name="De Vos P."/>
            <person name="Vandamme P."/>
            <person name="Eisen J.A."/>
            <person name="Garrity G."/>
            <person name="Hugenholtz P."/>
            <person name="Kyrpides N.C."/>
        </authorList>
    </citation>
    <scope>NUCLEOTIDE SEQUENCE [LARGE SCALE GENOMIC DNA]</scope>
    <source>
        <strain evidence="20 21">CGMCC 1.5364</strain>
    </source>
</reference>
<dbReference type="EC" id="2.7.8.26" evidence="5 19"/>
<evidence type="ECO:0000256" key="18">
    <source>
        <dbReference type="ARBA" id="ARBA00049504"/>
    </source>
</evidence>
<keyword evidence="12 19" id="KW-1133">Transmembrane helix</keyword>
<keyword evidence="9 19" id="KW-0808">Transferase</keyword>
<proteinExistence type="inferred from homology"/>
<evidence type="ECO:0000256" key="7">
    <source>
        <dbReference type="ARBA" id="ARBA00022475"/>
    </source>
</evidence>
<keyword evidence="7 19" id="KW-1003">Cell membrane</keyword>
<sequence length="261" mass="27208">MARRSPRHQPQRLSELLLALVWLTRLPVWRVLPDPAPALSVSVWAFPLVGALVGALAACVWSLALWLELTPMLAALLAIAAMILLTGALHEDGLADLADGLGGNNPAQCLDIMRDSRIGSYGVIAIGMVTAARVGALASLPWAEGAMALIAMASLSRAGMAAALWLMPPARRDGLGHAAGRPGGGTVALALVLGGLSILLAMFYDPSQRFDWPVAVLALFLAQLWIARLALKKLRGQTGDVLGAMQQAGEVAGLLALAALL</sequence>
<evidence type="ECO:0000256" key="4">
    <source>
        <dbReference type="ARBA" id="ARBA00010561"/>
    </source>
</evidence>
<evidence type="ECO:0000256" key="6">
    <source>
        <dbReference type="ARBA" id="ARBA00015850"/>
    </source>
</evidence>
<evidence type="ECO:0000256" key="5">
    <source>
        <dbReference type="ARBA" id="ARBA00013200"/>
    </source>
</evidence>
<comment type="function">
    <text evidence="14 19">Joins adenosylcobinamide-GDP and alpha-ribazole to generate adenosylcobalamin (Ado-cobalamin). Also synthesizes adenosylcobalamin 5'-phosphate from adenosylcobinamide-GDP and alpha-ribazole 5'-phosphate.</text>
</comment>
<accession>A0A562P128</accession>
<dbReference type="RefSeq" id="WP_145395963.1">
    <property type="nucleotide sequence ID" value="NZ_VLKU01000001.1"/>
</dbReference>
<dbReference type="Proteomes" id="UP000316225">
    <property type="component" value="Unassembled WGS sequence"/>
</dbReference>
<feature type="transmembrane region" description="Helical" evidence="19">
    <location>
        <begin position="146"/>
        <end position="166"/>
    </location>
</feature>
<dbReference type="PANTHER" id="PTHR34148">
    <property type="entry name" value="ADENOSYLCOBINAMIDE-GDP RIBAZOLETRANSFERASE"/>
    <property type="match status" value="1"/>
</dbReference>
<evidence type="ECO:0000256" key="15">
    <source>
        <dbReference type="ARBA" id="ARBA00032605"/>
    </source>
</evidence>
<evidence type="ECO:0000256" key="16">
    <source>
        <dbReference type="ARBA" id="ARBA00032853"/>
    </source>
</evidence>
<keyword evidence="8 19" id="KW-0169">Cobalamin biosynthesis</keyword>
<evidence type="ECO:0000256" key="19">
    <source>
        <dbReference type="HAMAP-Rule" id="MF_00719"/>
    </source>
</evidence>
<keyword evidence="13 19" id="KW-0472">Membrane</keyword>
<dbReference type="GO" id="GO:0008818">
    <property type="term" value="F:cobalamin 5'-phosphate synthase activity"/>
    <property type="evidence" value="ECO:0007669"/>
    <property type="project" value="UniProtKB-UniRule"/>
</dbReference>
<comment type="subcellular location">
    <subcellularLocation>
        <location evidence="2 19">Cell membrane</location>
        <topology evidence="2 19">Multi-pass membrane protein</topology>
    </subcellularLocation>
</comment>
<feature type="transmembrane region" description="Helical" evidence="19">
    <location>
        <begin position="210"/>
        <end position="231"/>
    </location>
</feature>
<evidence type="ECO:0000313" key="20">
    <source>
        <dbReference type="EMBL" id="TWI38192.1"/>
    </source>
</evidence>
<dbReference type="HAMAP" id="MF_00719">
    <property type="entry name" value="CobS"/>
    <property type="match status" value="1"/>
</dbReference>
<evidence type="ECO:0000256" key="3">
    <source>
        <dbReference type="ARBA" id="ARBA00004663"/>
    </source>
</evidence>
<dbReference type="GO" id="GO:0009236">
    <property type="term" value="P:cobalamin biosynthetic process"/>
    <property type="evidence" value="ECO:0007669"/>
    <property type="project" value="UniProtKB-UniRule"/>
</dbReference>
<dbReference type="AlphaFoldDB" id="A0A562P128"/>
<feature type="transmembrane region" description="Helical" evidence="19">
    <location>
        <begin position="43"/>
        <end position="66"/>
    </location>
</feature>
<evidence type="ECO:0000256" key="17">
    <source>
        <dbReference type="ARBA" id="ARBA00048623"/>
    </source>
</evidence>
<dbReference type="Pfam" id="PF02654">
    <property type="entry name" value="CobS"/>
    <property type="match status" value="1"/>
</dbReference>
<protein>
    <recommendedName>
        <fullName evidence="6 19">Adenosylcobinamide-GDP ribazoletransferase</fullName>
        <ecNumber evidence="5 19">2.7.8.26</ecNumber>
    </recommendedName>
    <alternativeName>
        <fullName evidence="16 19">Cobalamin synthase</fullName>
    </alternativeName>
    <alternativeName>
        <fullName evidence="15 19">Cobalamin-5'-phosphate synthase</fullName>
    </alternativeName>
</protein>
<comment type="cofactor">
    <cofactor evidence="1 19">
        <name>Mg(2+)</name>
        <dbReference type="ChEBI" id="CHEBI:18420"/>
    </cofactor>
</comment>
<evidence type="ECO:0000313" key="21">
    <source>
        <dbReference type="Proteomes" id="UP000316225"/>
    </source>
</evidence>
<dbReference type="GO" id="GO:0005886">
    <property type="term" value="C:plasma membrane"/>
    <property type="evidence" value="ECO:0007669"/>
    <property type="project" value="UniProtKB-SubCell"/>
</dbReference>
<dbReference type="NCBIfam" id="TIGR00317">
    <property type="entry name" value="cobS"/>
    <property type="match status" value="1"/>
</dbReference>
<organism evidence="20 21">
    <name type="scientific">Paracoccus sulfuroxidans</name>
    <dbReference type="NCBI Taxonomy" id="384678"/>
    <lineage>
        <taxon>Bacteria</taxon>
        <taxon>Pseudomonadati</taxon>
        <taxon>Pseudomonadota</taxon>
        <taxon>Alphaproteobacteria</taxon>
        <taxon>Rhodobacterales</taxon>
        <taxon>Paracoccaceae</taxon>
        <taxon>Paracoccus</taxon>
    </lineage>
</organism>
<evidence type="ECO:0000256" key="13">
    <source>
        <dbReference type="ARBA" id="ARBA00023136"/>
    </source>
</evidence>
<evidence type="ECO:0000256" key="8">
    <source>
        <dbReference type="ARBA" id="ARBA00022573"/>
    </source>
</evidence>
<evidence type="ECO:0000256" key="9">
    <source>
        <dbReference type="ARBA" id="ARBA00022679"/>
    </source>
</evidence>
<comment type="catalytic activity">
    <reaction evidence="17 19">
        <text>alpha-ribazole + adenosylcob(III)inamide-GDP = adenosylcob(III)alamin + GMP + H(+)</text>
        <dbReference type="Rhea" id="RHEA:16049"/>
        <dbReference type="ChEBI" id="CHEBI:10329"/>
        <dbReference type="ChEBI" id="CHEBI:15378"/>
        <dbReference type="ChEBI" id="CHEBI:18408"/>
        <dbReference type="ChEBI" id="CHEBI:58115"/>
        <dbReference type="ChEBI" id="CHEBI:60487"/>
        <dbReference type="EC" id="2.7.8.26"/>
    </reaction>
</comment>
<evidence type="ECO:0000256" key="1">
    <source>
        <dbReference type="ARBA" id="ARBA00001946"/>
    </source>
</evidence>
<comment type="catalytic activity">
    <reaction evidence="18 19">
        <text>alpha-ribazole 5'-phosphate + adenosylcob(III)inamide-GDP = adenosylcob(III)alamin 5'-phosphate + GMP + H(+)</text>
        <dbReference type="Rhea" id="RHEA:23560"/>
        <dbReference type="ChEBI" id="CHEBI:15378"/>
        <dbReference type="ChEBI" id="CHEBI:57918"/>
        <dbReference type="ChEBI" id="CHEBI:58115"/>
        <dbReference type="ChEBI" id="CHEBI:60487"/>
        <dbReference type="ChEBI" id="CHEBI:60493"/>
        <dbReference type="EC" id="2.7.8.26"/>
    </reaction>
</comment>
<feature type="transmembrane region" description="Helical" evidence="19">
    <location>
        <begin position="187"/>
        <end position="204"/>
    </location>
</feature>
<comment type="caution">
    <text evidence="20">The sequence shown here is derived from an EMBL/GenBank/DDBJ whole genome shotgun (WGS) entry which is preliminary data.</text>
</comment>
<comment type="similarity">
    <text evidence="4 19">Belongs to the CobS family.</text>
</comment>
<dbReference type="EMBL" id="VLKU01000001">
    <property type="protein sequence ID" value="TWI38192.1"/>
    <property type="molecule type" value="Genomic_DNA"/>
</dbReference>
<dbReference type="InterPro" id="IPR003805">
    <property type="entry name" value="CobS"/>
</dbReference>
<comment type="pathway">
    <text evidence="3 19">Cofactor biosynthesis; adenosylcobalamin biosynthesis; adenosylcobalamin from cob(II)yrinate a,c-diamide: step 7/7.</text>
</comment>
<name>A0A562P128_9RHOB</name>
<evidence type="ECO:0000256" key="11">
    <source>
        <dbReference type="ARBA" id="ARBA00022842"/>
    </source>
</evidence>
<evidence type="ECO:0000256" key="12">
    <source>
        <dbReference type="ARBA" id="ARBA00022989"/>
    </source>
</evidence>
<dbReference type="GO" id="GO:0051073">
    <property type="term" value="F:adenosylcobinamide-GDP ribazoletransferase activity"/>
    <property type="evidence" value="ECO:0007669"/>
    <property type="project" value="UniProtKB-UniRule"/>
</dbReference>
<evidence type="ECO:0000256" key="10">
    <source>
        <dbReference type="ARBA" id="ARBA00022692"/>
    </source>
</evidence>
<gene>
    <name evidence="19" type="primary">cobS</name>
    <name evidence="20" type="ORF">IQ24_00329</name>
</gene>
<keyword evidence="10 19" id="KW-0812">Transmembrane</keyword>
<evidence type="ECO:0000256" key="2">
    <source>
        <dbReference type="ARBA" id="ARBA00004651"/>
    </source>
</evidence>
<feature type="transmembrane region" description="Helical" evidence="19">
    <location>
        <begin position="73"/>
        <end position="90"/>
    </location>
</feature>